<gene>
    <name evidence="1" type="ORF">PCON_03841</name>
</gene>
<reference evidence="1 2" key="1">
    <citation type="journal article" date="2013" name="PLoS Genet.">
        <title>The genome and development-dependent transcriptomes of Pyronema confluens: a window into fungal evolution.</title>
        <authorList>
            <person name="Traeger S."/>
            <person name="Altegoer F."/>
            <person name="Freitag M."/>
            <person name="Gabaldon T."/>
            <person name="Kempken F."/>
            <person name="Kumar A."/>
            <person name="Marcet-Houben M."/>
            <person name="Poggeler S."/>
            <person name="Stajich J.E."/>
            <person name="Nowrousian M."/>
        </authorList>
    </citation>
    <scope>NUCLEOTIDE SEQUENCE [LARGE SCALE GENOMIC DNA]</scope>
    <source>
        <strain evidence="2">CBS 100304</strain>
        <tissue evidence="1">Vegetative mycelium</tissue>
    </source>
</reference>
<name>U4KYZ2_PYROM</name>
<dbReference type="AlphaFoldDB" id="U4KYZ2"/>
<keyword evidence="2" id="KW-1185">Reference proteome</keyword>
<dbReference type="EMBL" id="HF935218">
    <property type="protein sequence ID" value="CCX04859.1"/>
    <property type="molecule type" value="Genomic_DNA"/>
</dbReference>
<evidence type="ECO:0000313" key="1">
    <source>
        <dbReference type="EMBL" id="CCX04859.1"/>
    </source>
</evidence>
<evidence type="ECO:0000313" key="2">
    <source>
        <dbReference type="Proteomes" id="UP000018144"/>
    </source>
</evidence>
<sequence length="105" mass="12709">MQRHYEELLLLMSGSRDASSVHGVYKTLLQEWNSHEDYLQWKHDTISQLQDERRQIPMTHEMASQLSNDELLLHNYSMQFRERQPKERDALDRAYHKLVTPNDLW</sequence>
<organism evidence="1 2">
    <name type="scientific">Pyronema omphalodes (strain CBS 100304)</name>
    <name type="common">Pyronema confluens</name>
    <dbReference type="NCBI Taxonomy" id="1076935"/>
    <lineage>
        <taxon>Eukaryota</taxon>
        <taxon>Fungi</taxon>
        <taxon>Dikarya</taxon>
        <taxon>Ascomycota</taxon>
        <taxon>Pezizomycotina</taxon>
        <taxon>Pezizomycetes</taxon>
        <taxon>Pezizales</taxon>
        <taxon>Pyronemataceae</taxon>
        <taxon>Pyronema</taxon>
    </lineage>
</organism>
<protein>
    <submittedName>
        <fullName evidence="1">Uncharacterized protein</fullName>
    </submittedName>
</protein>
<accession>U4KYZ2</accession>
<proteinExistence type="predicted"/>
<dbReference type="Proteomes" id="UP000018144">
    <property type="component" value="Unassembled WGS sequence"/>
</dbReference>